<dbReference type="SUPFAM" id="SSF56112">
    <property type="entry name" value="Protein kinase-like (PK-like)"/>
    <property type="match status" value="1"/>
</dbReference>
<keyword evidence="5" id="KW-1185">Reference proteome</keyword>
<organism evidence="4 5">
    <name type="scientific">Gymnopus androsaceus JB14</name>
    <dbReference type="NCBI Taxonomy" id="1447944"/>
    <lineage>
        <taxon>Eukaryota</taxon>
        <taxon>Fungi</taxon>
        <taxon>Dikarya</taxon>
        <taxon>Basidiomycota</taxon>
        <taxon>Agaricomycotina</taxon>
        <taxon>Agaricomycetes</taxon>
        <taxon>Agaricomycetidae</taxon>
        <taxon>Agaricales</taxon>
        <taxon>Marasmiineae</taxon>
        <taxon>Omphalotaceae</taxon>
        <taxon>Gymnopus</taxon>
    </lineage>
</organism>
<dbReference type="GO" id="GO:0005524">
    <property type="term" value="F:ATP binding"/>
    <property type="evidence" value="ECO:0007669"/>
    <property type="project" value="UniProtKB-KW"/>
</dbReference>
<evidence type="ECO:0000256" key="1">
    <source>
        <dbReference type="ARBA" id="ARBA00022741"/>
    </source>
</evidence>
<dbReference type="EMBL" id="ML770389">
    <property type="protein sequence ID" value="KAE9383609.1"/>
    <property type="molecule type" value="Genomic_DNA"/>
</dbReference>
<dbReference type="GO" id="GO:0004674">
    <property type="term" value="F:protein serine/threonine kinase activity"/>
    <property type="evidence" value="ECO:0007669"/>
    <property type="project" value="TreeGrafter"/>
</dbReference>
<dbReference type="InterPro" id="IPR051681">
    <property type="entry name" value="Ser/Thr_Kinases-Pseudokinases"/>
</dbReference>
<feature type="compositionally biased region" description="Acidic residues" evidence="3">
    <location>
        <begin position="244"/>
        <end position="254"/>
    </location>
</feature>
<evidence type="ECO:0000256" key="3">
    <source>
        <dbReference type="SAM" id="MobiDB-lite"/>
    </source>
</evidence>
<dbReference type="CDD" id="cd21037">
    <property type="entry name" value="MLKL_NTD"/>
    <property type="match status" value="1"/>
</dbReference>
<dbReference type="Proteomes" id="UP000799118">
    <property type="component" value="Unassembled WGS sequence"/>
</dbReference>
<keyword evidence="2" id="KW-0067">ATP-binding</keyword>
<dbReference type="PANTHER" id="PTHR44329">
    <property type="entry name" value="SERINE/THREONINE-PROTEIN KINASE TNNI3K-RELATED"/>
    <property type="match status" value="1"/>
</dbReference>
<gene>
    <name evidence="4" type="ORF">BT96DRAFT_951182</name>
</gene>
<proteinExistence type="predicted"/>
<dbReference type="AlphaFoldDB" id="A0A6A4GDI2"/>
<dbReference type="OrthoDB" id="1668230at2759"/>
<evidence type="ECO:0008006" key="6">
    <source>
        <dbReference type="Google" id="ProtNLM"/>
    </source>
</evidence>
<feature type="region of interest" description="Disordered" evidence="3">
    <location>
        <begin position="1"/>
        <end position="29"/>
    </location>
</feature>
<dbReference type="InterPro" id="IPR011009">
    <property type="entry name" value="Kinase-like_dom_sf"/>
</dbReference>
<evidence type="ECO:0000256" key="2">
    <source>
        <dbReference type="ARBA" id="ARBA00022840"/>
    </source>
</evidence>
<name>A0A6A4GDI2_9AGAR</name>
<dbReference type="InterPro" id="IPR059179">
    <property type="entry name" value="MLKL-like_MCAfunc"/>
</dbReference>
<feature type="region of interest" description="Disordered" evidence="3">
    <location>
        <begin position="240"/>
        <end position="265"/>
    </location>
</feature>
<dbReference type="Gene3D" id="3.30.200.20">
    <property type="entry name" value="Phosphorylase Kinase, domain 1"/>
    <property type="match status" value="1"/>
</dbReference>
<evidence type="ECO:0000313" key="4">
    <source>
        <dbReference type="EMBL" id="KAE9383609.1"/>
    </source>
</evidence>
<dbReference type="Gene3D" id="1.10.510.10">
    <property type="entry name" value="Transferase(Phosphotransferase) domain 1"/>
    <property type="match status" value="1"/>
</dbReference>
<protein>
    <recommendedName>
        <fullName evidence="6">Protein kinase domain-containing protein</fullName>
    </recommendedName>
</protein>
<reference evidence="4" key="1">
    <citation type="journal article" date="2019" name="Environ. Microbiol.">
        <title>Fungal ecological strategies reflected in gene transcription - a case study of two litter decomposers.</title>
        <authorList>
            <person name="Barbi F."/>
            <person name="Kohler A."/>
            <person name="Barry K."/>
            <person name="Baskaran P."/>
            <person name="Daum C."/>
            <person name="Fauchery L."/>
            <person name="Ihrmark K."/>
            <person name="Kuo A."/>
            <person name="LaButti K."/>
            <person name="Lipzen A."/>
            <person name="Morin E."/>
            <person name="Grigoriev I.V."/>
            <person name="Henrissat B."/>
            <person name="Lindahl B."/>
            <person name="Martin F."/>
        </authorList>
    </citation>
    <scope>NUCLEOTIDE SEQUENCE</scope>
    <source>
        <strain evidence="4">JB14</strain>
    </source>
</reference>
<sequence length="614" mass="69150">MFSKPPTVNMRSAAGQTTSEPSSPVDLPQSFHRHRLRPRACPANLLLPHLNFTSQAFHVLVRSSVLTDELLLVVSIVGELEVYTFWSRSREGSRESTDTNQKFFILERRGTPSKKHPPMPKEQTDAYLRTKMVAVETGEIIPVPGLGVVDKLLSSIWDAVDDVGSNQLACLRLTTRCTDFLLGIYDEVHEQGDKVKAELDKPLKRLESSFTLIFDLMVELRDRPFWKRLLSNPGLFEGSQDVEPAGELDDDGFSDDGRRANPRPYQNELDKAADMTDLHQLLSAALNAKSNDDMQRVAGKDMPTAIRMLLMILEGKGSHWKAPPSSAMRSTQQLPHTRWEAGECVVWGAHIAAVQRLVQGYNMNLPSWTIGKSDIVFQKLIGRRFFSNVCKGTWRHRSIAIKVLERSQSGNRSTIPMSFGFTVQMIDLKAYRGSSSVQYLKRLEWDGSMVSGASMVSEISRAMEYMRSALVVHGDIKISHKNAKHAHGLRWQSPELMAGHSFLTKENDVYAFGIIILFWKKKLLITVSFKDRGPSGYDIRPVFERCWNDKVMERPTFSQVVKHLECLTSGCRLSTAIVKRTYRVLCALLSSPSNHMYASKSSVAGQTESFSKLQ</sequence>
<dbReference type="PANTHER" id="PTHR44329:SF298">
    <property type="entry name" value="MIXED LINEAGE KINASE DOMAIN-LIKE PROTEIN"/>
    <property type="match status" value="1"/>
</dbReference>
<evidence type="ECO:0000313" key="5">
    <source>
        <dbReference type="Proteomes" id="UP000799118"/>
    </source>
</evidence>
<accession>A0A6A4GDI2</accession>
<keyword evidence="1" id="KW-0547">Nucleotide-binding</keyword>